<proteinExistence type="predicted"/>
<organism evidence="1 2">
    <name type="scientific">Nocardia transvalensis</name>
    <dbReference type="NCBI Taxonomy" id="37333"/>
    <lineage>
        <taxon>Bacteria</taxon>
        <taxon>Bacillati</taxon>
        <taxon>Actinomycetota</taxon>
        <taxon>Actinomycetes</taxon>
        <taxon>Mycobacteriales</taxon>
        <taxon>Nocardiaceae</taxon>
        <taxon>Nocardia</taxon>
    </lineage>
</organism>
<dbReference type="InterPro" id="IPR029063">
    <property type="entry name" value="SAM-dependent_MTases_sf"/>
</dbReference>
<keyword evidence="1" id="KW-0808">Transferase</keyword>
<evidence type="ECO:0000313" key="1">
    <source>
        <dbReference type="EMBL" id="MBB5918141.1"/>
    </source>
</evidence>
<dbReference type="RefSeq" id="WP_218003418.1">
    <property type="nucleotide sequence ID" value="NZ_JACHIT010000002.1"/>
</dbReference>
<dbReference type="SUPFAM" id="SSF53335">
    <property type="entry name" value="S-adenosyl-L-methionine-dependent methyltransferases"/>
    <property type="match status" value="1"/>
</dbReference>
<dbReference type="GO" id="GO:0032259">
    <property type="term" value="P:methylation"/>
    <property type="evidence" value="ECO:0007669"/>
    <property type="project" value="UniProtKB-KW"/>
</dbReference>
<dbReference type="Proteomes" id="UP000540412">
    <property type="component" value="Unassembled WGS sequence"/>
</dbReference>
<dbReference type="EMBL" id="JACHIT010000002">
    <property type="protein sequence ID" value="MBB5918141.1"/>
    <property type="molecule type" value="Genomic_DNA"/>
</dbReference>
<sequence length="57" mass="6138">MPDAIFAHSRLAPIYDEFEGERKDLTLYLDLADELDAGVVIDIGCGTGSLAVPISRS</sequence>
<protein>
    <submittedName>
        <fullName evidence="1">2-polyprenyl-3-methyl-5-hydroxy-6-metoxy-1, 4-benzoquinol methylase</fullName>
    </submittedName>
</protein>
<keyword evidence="2" id="KW-1185">Reference proteome</keyword>
<gene>
    <name evidence="1" type="ORF">BJY24_007053</name>
</gene>
<dbReference type="AlphaFoldDB" id="A0A7W9PL91"/>
<comment type="caution">
    <text evidence="1">The sequence shown here is derived from an EMBL/GenBank/DDBJ whole genome shotgun (WGS) entry which is preliminary data.</text>
</comment>
<dbReference type="GO" id="GO:0008168">
    <property type="term" value="F:methyltransferase activity"/>
    <property type="evidence" value="ECO:0007669"/>
    <property type="project" value="UniProtKB-KW"/>
</dbReference>
<evidence type="ECO:0000313" key="2">
    <source>
        <dbReference type="Proteomes" id="UP000540412"/>
    </source>
</evidence>
<keyword evidence="1" id="KW-0489">Methyltransferase</keyword>
<accession>A0A7W9PL91</accession>
<name>A0A7W9PL91_9NOCA</name>
<reference evidence="1 2" key="1">
    <citation type="submission" date="2020-08" db="EMBL/GenBank/DDBJ databases">
        <title>Sequencing the genomes of 1000 actinobacteria strains.</title>
        <authorList>
            <person name="Klenk H.-P."/>
        </authorList>
    </citation>
    <scope>NUCLEOTIDE SEQUENCE [LARGE SCALE GENOMIC DNA]</scope>
    <source>
        <strain evidence="1 2">DSM 43582</strain>
    </source>
</reference>